<protein>
    <submittedName>
        <fullName evidence="1">Uncharacterized protein</fullName>
    </submittedName>
</protein>
<reference evidence="1" key="1">
    <citation type="submission" date="2023-07" db="EMBL/GenBank/DDBJ databases">
        <title>Chromosome-level genome assembly of Artemia franciscana.</title>
        <authorList>
            <person name="Jo E."/>
        </authorList>
    </citation>
    <scope>NUCLEOTIDE SEQUENCE</scope>
    <source>
        <tissue evidence="1">Whole body</tissue>
    </source>
</reference>
<proteinExistence type="predicted"/>
<gene>
    <name evidence="1" type="ORF">QYM36_004314</name>
</gene>
<sequence length="113" mass="12751">MIILPRVLFLVRPIHKIKIPMHFLGFGRVEEGDILIEEEYDALNDETFGNGEDWDEDATKVDCFNANIDDKADMADEEMALEASVSQLVDEDDSDIATKTLPASIKRVCCFID</sequence>
<name>A0AA88I9F1_ARTSF</name>
<comment type="caution">
    <text evidence="1">The sequence shown here is derived from an EMBL/GenBank/DDBJ whole genome shotgun (WGS) entry which is preliminary data.</text>
</comment>
<dbReference type="AlphaFoldDB" id="A0AA88I9F1"/>
<dbReference type="EMBL" id="JAVRJZ010000007">
    <property type="protein sequence ID" value="KAK2720391.1"/>
    <property type="molecule type" value="Genomic_DNA"/>
</dbReference>
<accession>A0AA88I9F1</accession>
<dbReference type="Proteomes" id="UP001187531">
    <property type="component" value="Unassembled WGS sequence"/>
</dbReference>
<evidence type="ECO:0000313" key="2">
    <source>
        <dbReference type="Proteomes" id="UP001187531"/>
    </source>
</evidence>
<keyword evidence="2" id="KW-1185">Reference proteome</keyword>
<evidence type="ECO:0000313" key="1">
    <source>
        <dbReference type="EMBL" id="KAK2720391.1"/>
    </source>
</evidence>
<organism evidence="1 2">
    <name type="scientific">Artemia franciscana</name>
    <name type="common">Brine shrimp</name>
    <name type="synonym">Artemia sanfranciscana</name>
    <dbReference type="NCBI Taxonomy" id="6661"/>
    <lineage>
        <taxon>Eukaryota</taxon>
        <taxon>Metazoa</taxon>
        <taxon>Ecdysozoa</taxon>
        <taxon>Arthropoda</taxon>
        <taxon>Crustacea</taxon>
        <taxon>Branchiopoda</taxon>
        <taxon>Anostraca</taxon>
        <taxon>Artemiidae</taxon>
        <taxon>Artemia</taxon>
    </lineage>
</organism>